<comment type="caution">
    <text evidence="2">The sequence shown here is derived from an EMBL/GenBank/DDBJ whole genome shotgun (WGS) entry which is preliminary data.</text>
</comment>
<evidence type="ECO:0000313" key="3">
    <source>
        <dbReference type="Proteomes" id="UP001175227"/>
    </source>
</evidence>
<proteinExistence type="predicted"/>
<reference evidence="2" key="1">
    <citation type="submission" date="2023-06" db="EMBL/GenBank/DDBJ databases">
        <authorList>
            <consortium name="Lawrence Berkeley National Laboratory"/>
            <person name="Ahrendt S."/>
            <person name="Sahu N."/>
            <person name="Indic B."/>
            <person name="Wong-Bajracharya J."/>
            <person name="Merenyi Z."/>
            <person name="Ke H.-M."/>
            <person name="Monk M."/>
            <person name="Kocsube S."/>
            <person name="Drula E."/>
            <person name="Lipzen A."/>
            <person name="Balint B."/>
            <person name="Henrissat B."/>
            <person name="Andreopoulos B."/>
            <person name="Martin F.M."/>
            <person name="Harder C.B."/>
            <person name="Rigling D."/>
            <person name="Ford K.L."/>
            <person name="Foster G.D."/>
            <person name="Pangilinan J."/>
            <person name="Papanicolaou A."/>
            <person name="Barry K."/>
            <person name="LaButti K."/>
            <person name="Viragh M."/>
            <person name="Koriabine M."/>
            <person name="Yan M."/>
            <person name="Riley R."/>
            <person name="Champramary S."/>
            <person name="Plett K.L."/>
            <person name="Tsai I.J."/>
            <person name="Slot J."/>
            <person name="Sipos G."/>
            <person name="Plett J."/>
            <person name="Nagy L.G."/>
            <person name="Grigoriev I.V."/>
        </authorList>
    </citation>
    <scope>NUCLEOTIDE SEQUENCE</scope>
    <source>
        <strain evidence="2">ICMP 16352</strain>
    </source>
</reference>
<feature type="compositionally biased region" description="Polar residues" evidence="1">
    <location>
        <begin position="116"/>
        <end position="125"/>
    </location>
</feature>
<feature type="region of interest" description="Disordered" evidence="1">
    <location>
        <begin position="1"/>
        <end position="81"/>
    </location>
</feature>
<evidence type="ECO:0000256" key="1">
    <source>
        <dbReference type="SAM" id="MobiDB-lite"/>
    </source>
</evidence>
<dbReference type="EMBL" id="JAUEPR010000071">
    <property type="protein sequence ID" value="KAK0468542.1"/>
    <property type="molecule type" value="Genomic_DNA"/>
</dbReference>
<feature type="compositionally biased region" description="Polar residues" evidence="1">
    <location>
        <begin position="204"/>
        <end position="216"/>
    </location>
</feature>
<sequence length="491" mass="53996">MEASINHAYNNPEQGSSKRQRTVGPQGAIPDITEDENSRGVLSDTERNSMDDYQDTNRVNNRYGDVGQGRRPTGYGTGNQGGYIASTIRRISGQLFPALGGQDARDMEQDTPPQSPRNQNPTQGGPNAPQEPRADPAGGSAMPADALASLQHILTQGFTMLHDKLEQMTLAAAAAAAATMAAATTAAAAAAAAAAAVVTGPAASHNNTTAQPQATPSRDRHRRPPEKNELAKKVRECMQSFLGGPGMEYQVKVMEDDMKRYEETWKSSAGTTPACGLDQFSVFFQGPPASAWNKSAARVLTQHIMRNIYNYTDNDYSNRSIIEAACLSHIHSMCANYRAQLKPPTVQMQKQRDGNKASRKTSATLVHSEADRAMSYDEKVQQDLHTVYKICMPYWRSDSVTAWLRSFDHFHNQRRISNAAGASHGNPPRVRIIPHAEEEWVNKTAQYKRRLLRNAYNPTWLAAQPAGEVLLNIQPSPERADLFVQDPTWHT</sequence>
<name>A0AA39NMT5_9AGAR</name>
<accession>A0AA39NMT5</accession>
<dbReference type="Proteomes" id="UP001175227">
    <property type="component" value="Unassembled WGS sequence"/>
</dbReference>
<dbReference type="AlphaFoldDB" id="A0AA39NMT5"/>
<feature type="region of interest" description="Disordered" evidence="1">
    <location>
        <begin position="202"/>
        <end position="232"/>
    </location>
</feature>
<keyword evidence="3" id="KW-1185">Reference proteome</keyword>
<organism evidence="2 3">
    <name type="scientific">Armillaria novae-zelandiae</name>
    <dbReference type="NCBI Taxonomy" id="153914"/>
    <lineage>
        <taxon>Eukaryota</taxon>
        <taxon>Fungi</taxon>
        <taxon>Dikarya</taxon>
        <taxon>Basidiomycota</taxon>
        <taxon>Agaricomycotina</taxon>
        <taxon>Agaricomycetes</taxon>
        <taxon>Agaricomycetidae</taxon>
        <taxon>Agaricales</taxon>
        <taxon>Marasmiineae</taxon>
        <taxon>Physalacriaceae</taxon>
        <taxon>Armillaria</taxon>
    </lineage>
</organism>
<feature type="region of interest" description="Disordered" evidence="1">
    <location>
        <begin position="102"/>
        <end position="142"/>
    </location>
</feature>
<gene>
    <name evidence="2" type="ORF">IW261DRAFT_1573770</name>
</gene>
<protein>
    <submittedName>
        <fullName evidence="2">Uncharacterized protein</fullName>
    </submittedName>
</protein>
<evidence type="ECO:0000313" key="2">
    <source>
        <dbReference type="EMBL" id="KAK0468542.1"/>
    </source>
</evidence>
<feature type="compositionally biased region" description="Polar residues" evidence="1">
    <location>
        <begin position="7"/>
        <end position="17"/>
    </location>
</feature>